<keyword evidence="9" id="KW-0234">DNA repair</keyword>
<comment type="catalytic activity">
    <reaction evidence="10">
        <text>8-oxo-dGTP + H2O = 8-oxo-dGMP + diphosphate + H(+)</text>
        <dbReference type="Rhea" id="RHEA:31575"/>
        <dbReference type="ChEBI" id="CHEBI:15377"/>
        <dbReference type="ChEBI" id="CHEBI:15378"/>
        <dbReference type="ChEBI" id="CHEBI:33019"/>
        <dbReference type="ChEBI" id="CHEBI:63224"/>
        <dbReference type="ChEBI" id="CHEBI:77896"/>
        <dbReference type="EC" id="3.6.1.55"/>
    </reaction>
</comment>
<dbReference type="CDD" id="cd03425">
    <property type="entry name" value="NUDIX_MutT_NudA_like"/>
    <property type="match status" value="1"/>
</dbReference>
<comment type="cofactor">
    <cofactor evidence="1">
        <name>Mg(2+)</name>
        <dbReference type="ChEBI" id="CHEBI:18420"/>
    </cofactor>
</comment>
<dbReference type="NCBIfam" id="NF006530">
    <property type="entry name" value="PRK08999.1"/>
    <property type="match status" value="1"/>
</dbReference>
<dbReference type="Gene3D" id="3.20.20.70">
    <property type="entry name" value="Aldolase class I"/>
    <property type="match status" value="1"/>
</dbReference>
<evidence type="ECO:0000256" key="11">
    <source>
        <dbReference type="ARBA" id="ARBA00036904"/>
    </source>
</evidence>
<evidence type="ECO:0000256" key="14">
    <source>
        <dbReference type="ARBA" id="ARBA00041592"/>
    </source>
</evidence>
<dbReference type="SUPFAM" id="SSF51391">
    <property type="entry name" value="Thiamin phosphate synthase"/>
    <property type="match status" value="1"/>
</dbReference>
<evidence type="ECO:0000256" key="17">
    <source>
        <dbReference type="RuleBase" id="RU003476"/>
    </source>
</evidence>
<keyword evidence="5" id="KW-0479">Metal-binding</keyword>
<dbReference type="PROSITE" id="PS00893">
    <property type="entry name" value="NUDIX_BOX"/>
    <property type="match status" value="1"/>
</dbReference>
<dbReference type="Pfam" id="PF02581">
    <property type="entry name" value="TMP-TENI"/>
    <property type="match status" value="1"/>
</dbReference>
<dbReference type="CDD" id="cd00564">
    <property type="entry name" value="TMP_TenI"/>
    <property type="match status" value="1"/>
</dbReference>
<keyword evidence="4" id="KW-0235">DNA replication</keyword>
<dbReference type="GO" id="GO:0006281">
    <property type="term" value="P:DNA repair"/>
    <property type="evidence" value="ECO:0007669"/>
    <property type="project" value="UniProtKB-KW"/>
</dbReference>
<dbReference type="STRING" id="717772.THIAE_01220"/>
<dbReference type="KEGG" id="tao:THIAE_01220"/>
<evidence type="ECO:0000256" key="6">
    <source>
        <dbReference type="ARBA" id="ARBA00022763"/>
    </source>
</evidence>
<comment type="catalytic activity">
    <reaction evidence="11">
        <text>8-oxo-GTP + H2O = 8-oxo-GMP + diphosphate + H(+)</text>
        <dbReference type="Rhea" id="RHEA:67616"/>
        <dbReference type="ChEBI" id="CHEBI:15377"/>
        <dbReference type="ChEBI" id="CHEBI:15378"/>
        <dbReference type="ChEBI" id="CHEBI:33019"/>
        <dbReference type="ChEBI" id="CHEBI:143553"/>
        <dbReference type="ChEBI" id="CHEBI:145694"/>
    </reaction>
</comment>
<protein>
    <recommendedName>
        <fullName evidence="13">8-oxo-dGTP diphosphatase</fullName>
        <ecNumber evidence="12">3.6.1.55</ecNumber>
    </recommendedName>
    <alternativeName>
        <fullName evidence="16">7,8-dihydro-8-oxoguanine-triphosphatase</fullName>
    </alternativeName>
    <alternativeName>
        <fullName evidence="15">Mutator protein MutT</fullName>
    </alternativeName>
    <alternativeName>
        <fullName evidence="14">dGTP pyrophosphohydrolase</fullName>
    </alternativeName>
</protein>
<evidence type="ECO:0000256" key="9">
    <source>
        <dbReference type="ARBA" id="ARBA00023204"/>
    </source>
</evidence>
<evidence type="ECO:0000313" key="20">
    <source>
        <dbReference type="Proteomes" id="UP000005380"/>
    </source>
</evidence>
<dbReference type="eggNOG" id="COG0352">
    <property type="taxonomic scope" value="Bacteria"/>
</dbReference>
<evidence type="ECO:0000256" key="16">
    <source>
        <dbReference type="ARBA" id="ARBA00042798"/>
    </source>
</evidence>
<evidence type="ECO:0000256" key="13">
    <source>
        <dbReference type="ARBA" id="ARBA00040794"/>
    </source>
</evidence>
<proteinExistence type="inferred from homology"/>
<dbReference type="GO" id="GO:0035539">
    <property type="term" value="F:8-oxo-7,8-dihydrodeoxyguanosine triphosphate pyrophosphatase activity"/>
    <property type="evidence" value="ECO:0007669"/>
    <property type="project" value="UniProtKB-EC"/>
</dbReference>
<evidence type="ECO:0000259" key="18">
    <source>
        <dbReference type="PROSITE" id="PS51462"/>
    </source>
</evidence>
<dbReference type="GO" id="GO:0044716">
    <property type="term" value="F:8-oxo-GDP phosphatase activity"/>
    <property type="evidence" value="ECO:0007669"/>
    <property type="project" value="TreeGrafter"/>
</dbReference>
<dbReference type="EC" id="3.6.1.55" evidence="12"/>
<dbReference type="InterPro" id="IPR036206">
    <property type="entry name" value="ThiamineP_synth_sf"/>
</dbReference>
<dbReference type="GO" id="GO:0009228">
    <property type="term" value="P:thiamine biosynthetic process"/>
    <property type="evidence" value="ECO:0007669"/>
    <property type="project" value="UniProtKB-KW"/>
</dbReference>
<evidence type="ECO:0000313" key="19">
    <source>
        <dbReference type="EMBL" id="AHF00564.1"/>
    </source>
</evidence>
<dbReference type="HOGENOM" id="CLU_076087_0_0_6"/>
<dbReference type="EMBL" id="CP007030">
    <property type="protein sequence ID" value="AHF00564.1"/>
    <property type="molecule type" value="Genomic_DNA"/>
</dbReference>
<evidence type="ECO:0000256" key="1">
    <source>
        <dbReference type="ARBA" id="ARBA00001946"/>
    </source>
</evidence>
<dbReference type="AlphaFoldDB" id="W0DU93"/>
<dbReference type="GO" id="GO:0044715">
    <property type="term" value="F:8-oxo-dGDP phosphatase activity"/>
    <property type="evidence" value="ECO:0007669"/>
    <property type="project" value="TreeGrafter"/>
</dbReference>
<dbReference type="InterPro" id="IPR022998">
    <property type="entry name" value="ThiamineP_synth_TenI"/>
</dbReference>
<evidence type="ECO:0000256" key="12">
    <source>
        <dbReference type="ARBA" id="ARBA00038905"/>
    </source>
</evidence>
<evidence type="ECO:0000256" key="8">
    <source>
        <dbReference type="ARBA" id="ARBA00022842"/>
    </source>
</evidence>
<keyword evidence="8" id="KW-0460">Magnesium</keyword>
<dbReference type="PRINTS" id="PR00502">
    <property type="entry name" value="NUDIXFAMILY"/>
</dbReference>
<evidence type="ECO:0000256" key="2">
    <source>
        <dbReference type="ARBA" id="ARBA00005582"/>
    </source>
</evidence>
<dbReference type="Proteomes" id="UP000005380">
    <property type="component" value="Chromosome"/>
</dbReference>
<feature type="domain" description="Nudix hydrolase" evidence="18">
    <location>
        <begin position="3"/>
        <end position="133"/>
    </location>
</feature>
<reference evidence="19 20" key="1">
    <citation type="submission" date="2013-12" db="EMBL/GenBank/DDBJ databases">
        <authorList>
            <consortium name="DOE Joint Genome Institute"/>
            <person name="Kappler U."/>
            <person name="Huntemann M."/>
            <person name="Han J."/>
            <person name="Chen A."/>
            <person name="Kyrpides N."/>
            <person name="Mavromatis K."/>
            <person name="Markowitz V."/>
            <person name="Palaniappan K."/>
            <person name="Ivanova N."/>
            <person name="Schaumberg A."/>
            <person name="Pati A."/>
            <person name="Liolios K."/>
            <person name="Nordberg H.P."/>
            <person name="Cantor M.N."/>
            <person name="Hua S.X."/>
            <person name="Woyke T."/>
        </authorList>
    </citation>
    <scope>NUCLEOTIDE SEQUENCE [LARGE SCALE GENOMIC DNA]</scope>
    <source>
        <strain evidence="20">AL2</strain>
    </source>
</reference>
<dbReference type="SUPFAM" id="SSF55811">
    <property type="entry name" value="Nudix"/>
    <property type="match status" value="1"/>
</dbReference>
<keyword evidence="20" id="KW-1185">Reference proteome</keyword>
<dbReference type="InterPro" id="IPR000086">
    <property type="entry name" value="NUDIX_hydrolase_dom"/>
</dbReference>
<dbReference type="PANTHER" id="PTHR47707:SF1">
    <property type="entry name" value="NUDIX HYDROLASE FAMILY PROTEIN"/>
    <property type="match status" value="1"/>
</dbReference>
<evidence type="ECO:0000256" key="4">
    <source>
        <dbReference type="ARBA" id="ARBA00022705"/>
    </source>
</evidence>
<dbReference type="Gene3D" id="3.90.79.10">
    <property type="entry name" value="Nucleoside Triphosphate Pyrophosphohydrolase"/>
    <property type="match status" value="1"/>
</dbReference>
<dbReference type="InParanoid" id="W0DU93"/>
<dbReference type="InterPro" id="IPR047127">
    <property type="entry name" value="MutT-like"/>
</dbReference>
<dbReference type="PANTHER" id="PTHR47707">
    <property type="entry name" value="8-OXO-DGTP DIPHOSPHATASE"/>
    <property type="match status" value="1"/>
</dbReference>
<keyword evidence="6" id="KW-0227">DNA damage</keyword>
<dbReference type="OrthoDB" id="9810648at2"/>
<keyword evidence="7 17" id="KW-0378">Hydrolase</keyword>
<dbReference type="InterPro" id="IPR020084">
    <property type="entry name" value="NUDIX_hydrolase_CS"/>
</dbReference>
<gene>
    <name evidence="19" type="ORF">THIAE_01220</name>
</gene>
<evidence type="ECO:0000256" key="7">
    <source>
        <dbReference type="ARBA" id="ARBA00022801"/>
    </source>
</evidence>
<accession>W0DU93</accession>
<dbReference type="GO" id="GO:0006260">
    <property type="term" value="P:DNA replication"/>
    <property type="evidence" value="ECO:0007669"/>
    <property type="project" value="UniProtKB-KW"/>
</dbReference>
<dbReference type="RefSeq" id="WP_006459516.1">
    <property type="nucleotide sequence ID" value="NZ_CP007030.1"/>
</dbReference>
<comment type="similarity">
    <text evidence="2 17">Belongs to the Nudix hydrolase family.</text>
</comment>
<dbReference type="GO" id="GO:0008413">
    <property type="term" value="F:8-oxo-7,8-dihydroguanosine triphosphate pyrophosphatase activity"/>
    <property type="evidence" value="ECO:0007669"/>
    <property type="project" value="TreeGrafter"/>
</dbReference>
<organism evidence="19 20">
    <name type="scientific">Thiomicrospira aerophila AL3</name>
    <dbReference type="NCBI Taxonomy" id="717772"/>
    <lineage>
        <taxon>Bacteria</taxon>
        <taxon>Pseudomonadati</taxon>
        <taxon>Pseudomonadota</taxon>
        <taxon>Gammaproteobacteria</taxon>
        <taxon>Thiotrichales</taxon>
        <taxon>Piscirickettsiaceae</taxon>
        <taxon>Thiomicrospira</taxon>
    </lineage>
</organism>
<name>W0DU93_9GAMM</name>
<sequence length="319" mass="34254">MSGVVAVAVGCLIRNGQVLIGQRLARQSFAGEWEFPGGKLEANETPVEALVREFKEETGLITEGWQALISYPWTHHLPKGSLQVQLHVYVTEQASGELTAPEGHAFEWCPLADLAQRRMLVANKGIVRALQLPSSYMITGGFHDQQDAIGRLEQALKQGIKLVQLRAKHLDKSALSRLAHEMAKHCHGHGAKLLVNTAVDWFEAMPLVDGLQLSSTELMSCTSRPVASDKLLGVSAHNAVELAKAAELVADFALLSPVKATQTHPDTPALGWPAFTQLTQSTPIPVYALGGMTPSDLAIAKSAGAQGIAAINGLWPQAF</sequence>
<dbReference type="InterPro" id="IPR015797">
    <property type="entry name" value="NUDIX_hydrolase-like_dom_sf"/>
</dbReference>
<dbReference type="GO" id="GO:0046872">
    <property type="term" value="F:metal ion binding"/>
    <property type="evidence" value="ECO:0007669"/>
    <property type="project" value="UniProtKB-KW"/>
</dbReference>
<evidence type="ECO:0000256" key="10">
    <source>
        <dbReference type="ARBA" id="ARBA00035861"/>
    </source>
</evidence>
<dbReference type="InterPro" id="IPR013785">
    <property type="entry name" value="Aldolase_TIM"/>
</dbReference>
<evidence type="ECO:0000256" key="15">
    <source>
        <dbReference type="ARBA" id="ARBA00041979"/>
    </source>
</evidence>
<dbReference type="Pfam" id="PF00293">
    <property type="entry name" value="NUDIX"/>
    <property type="match status" value="1"/>
</dbReference>
<evidence type="ECO:0000256" key="5">
    <source>
        <dbReference type="ARBA" id="ARBA00022723"/>
    </source>
</evidence>
<dbReference type="eggNOG" id="COG0494">
    <property type="taxonomic scope" value="Bacteria"/>
</dbReference>
<dbReference type="PROSITE" id="PS51462">
    <property type="entry name" value="NUDIX"/>
    <property type="match status" value="1"/>
</dbReference>
<keyword evidence="3" id="KW-0515">Mutator protein</keyword>
<dbReference type="InterPro" id="IPR020476">
    <property type="entry name" value="Nudix_hydrolase"/>
</dbReference>
<evidence type="ECO:0000256" key="3">
    <source>
        <dbReference type="ARBA" id="ARBA00022457"/>
    </source>
</evidence>